<sequence>MGRHTKHDESSVDPSPSKSQQQSNTNTLPGRHASNHIASTRHISSSVQRNGSHAKDQYGKAGSANTSKTDTRRNASVRSAAAPRPGVQRANTSFQTRYMDMLLSLDTIPRLHNIYASLFTWILLAGYVVLPGTFTSIRDLSDDTEVRANSAASTILDHVKNVPLLVIAAICCGIGMSGMIWLMIRWRNNYVWLLNRLLLPGTMNGLAGLIGTLVTVYTQQNGSWSISAKVGAIVEGCSLVICGMMFVFFNNLLLARIKRKHGREIEKAQAGEGFLEKAERKLHEPALEPGSVV</sequence>
<reference evidence="3" key="1">
    <citation type="journal article" date="2021" name="Nat. Commun.">
        <title>Genetic determinants of endophytism in the Arabidopsis root mycobiome.</title>
        <authorList>
            <person name="Mesny F."/>
            <person name="Miyauchi S."/>
            <person name="Thiergart T."/>
            <person name="Pickel B."/>
            <person name="Atanasova L."/>
            <person name="Karlsson M."/>
            <person name="Huettel B."/>
            <person name="Barry K.W."/>
            <person name="Haridas S."/>
            <person name="Chen C."/>
            <person name="Bauer D."/>
            <person name="Andreopoulos W."/>
            <person name="Pangilinan J."/>
            <person name="LaButti K."/>
            <person name="Riley R."/>
            <person name="Lipzen A."/>
            <person name="Clum A."/>
            <person name="Drula E."/>
            <person name="Henrissat B."/>
            <person name="Kohler A."/>
            <person name="Grigoriev I.V."/>
            <person name="Martin F.M."/>
            <person name="Hacquard S."/>
        </authorList>
    </citation>
    <scope>NUCLEOTIDE SEQUENCE</scope>
    <source>
        <strain evidence="3">MPI-SDFR-AT-0073</strain>
    </source>
</reference>
<evidence type="ECO:0000313" key="4">
    <source>
        <dbReference type="Proteomes" id="UP000758603"/>
    </source>
</evidence>
<accession>A0A9P8ZYV7</accession>
<protein>
    <submittedName>
        <fullName evidence="3">Uncharacterized protein</fullName>
    </submittedName>
</protein>
<proteinExistence type="predicted"/>
<comment type="caution">
    <text evidence="3">The sequence shown here is derived from an EMBL/GenBank/DDBJ whole genome shotgun (WGS) entry which is preliminary data.</text>
</comment>
<feature type="transmembrane region" description="Helical" evidence="2">
    <location>
        <begin position="162"/>
        <end position="184"/>
    </location>
</feature>
<feature type="compositionally biased region" description="Polar residues" evidence="1">
    <location>
        <begin position="36"/>
        <end position="51"/>
    </location>
</feature>
<feature type="compositionally biased region" description="Basic and acidic residues" evidence="1">
    <location>
        <begin position="1"/>
        <end position="10"/>
    </location>
</feature>
<feature type="transmembrane region" description="Helical" evidence="2">
    <location>
        <begin position="111"/>
        <end position="130"/>
    </location>
</feature>
<evidence type="ECO:0000256" key="1">
    <source>
        <dbReference type="SAM" id="MobiDB-lite"/>
    </source>
</evidence>
<dbReference type="OrthoDB" id="3254104at2759"/>
<keyword evidence="2" id="KW-0472">Membrane</keyword>
<keyword evidence="2" id="KW-1133">Transmembrane helix</keyword>
<organism evidence="3 4">
    <name type="scientific">Truncatella angustata</name>
    <dbReference type="NCBI Taxonomy" id="152316"/>
    <lineage>
        <taxon>Eukaryota</taxon>
        <taxon>Fungi</taxon>
        <taxon>Dikarya</taxon>
        <taxon>Ascomycota</taxon>
        <taxon>Pezizomycotina</taxon>
        <taxon>Sordariomycetes</taxon>
        <taxon>Xylariomycetidae</taxon>
        <taxon>Amphisphaeriales</taxon>
        <taxon>Sporocadaceae</taxon>
        <taxon>Truncatella</taxon>
    </lineage>
</organism>
<gene>
    <name evidence="3" type="ORF">BKA67DRAFT_515420</name>
</gene>
<keyword evidence="2" id="KW-0812">Transmembrane</keyword>
<dbReference type="RefSeq" id="XP_045959698.1">
    <property type="nucleotide sequence ID" value="XM_046097726.1"/>
</dbReference>
<keyword evidence="4" id="KW-1185">Reference proteome</keyword>
<dbReference type="AlphaFoldDB" id="A0A9P8ZYV7"/>
<feature type="transmembrane region" description="Helical" evidence="2">
    <location>
        <begin position="230"/>
        <end position="253"/>
    </location>
</feature>
<feature type="transmembrane region" description="Helical" evidence="2">
    <location>
        <begin position="196"/>
        <end position="218"/>
    </location>
</feature>
<dbReference type="GeneID" id="70126618"/>
<evidence type="ECO:0000256" key="2">
    <source>
        <dbReference type="SAM" id="Phobius"/>
    </source>
</evidence>
<feature type="region of interest" description="Disordered" evidence="1">
    <location>
        <begin position="1"/>
        <end position="89"/>
    </location>
</feature>
<dbReference type="Proteomes" id="UP000758603">
    <property type="component" value="Unassembled WGS sequence"/>
</dbReference>
<dbReference type="EMBL" id="JAGPXC010000003">
    <property type="protein sequence ID" value="KAH6655433.1"/>
    <property type="molecule type" value="Genomic_DNA"/>
</dbReference>
<evidence type="ECO:0000313" key="3">
    <source>
        <dbReference type="EMBL" id="KAH6655433.1"/>
    </source>
</evidence>
<name>A0A9P8ZYV7_9PEZI</name>
<feature type="compositionally biased region" description="Polar residues" evidence="1">
    <location>
        <begin position="12"/>
        <end position="28"/>
    </location>
</feature>